<accession>A0AAP0P384</accession>
<keyword evidence="3" id="KW-1185">Reference proteome</keyword>
<dbReference type="AlphaFoldDB" id="A0AAP0P384"/>
<name>A0AAP0P384_9MAGN</name>
<feature type="region of interest" description="Disordered" evidence="1">
    <location>
        <begin position="1"/>
        <end position="35"/>
    </location>
</feature>
<gene>
    <name evidence="2" type="ORF">Scep_014647</name>
</gene>
<reference evidence="2 3" key="1">
    <citation type="submission" date="2024-01" db="EMBL/GenBank/DDBJ databases">
        <title>Genome assemblies of Stephania.</title>
        <authorList>
            <person name="Yang L."/>
        </authorList>
    </citation>
    <scope>NUCLEOTIDE SEQUENCE [LARGE SCALE GENOMIC DNA]</scope>
    <source>
        <strain evidence="2">JXDWG</strain>
        <tissue evidence="2">Leaf</tissue>
    </source>
</reference>
<evidence type="ECO:0000256" key="1">
    <source>
        <dbReference type="SAM" id="MobiDB-lite"/>
    </source>
</evidence>
<organism evidence="2 3">
    <name type="scientific">Stephania cephalantha</name>
    <dbReference type="NCBI Taxonomy" id="152367"/>
    <lineage>
        <taxon>Eukaryota</taxon>
        <taxon>Viridiplantae</taxon>
        <taxon>Streptophyta</taxon>
        <taxon>Embryophyta</taxon>
        <taxon>Tracheophyta</taxon>
        <taxon>Spermatophyta</taxon>
        <taxon>Magnoliopsida</taxon>
        <taxon>Ranunculales</taxon>
        <taxon>Menispermaceae</taxon>
        <taxon>Menispermoideae</taxon>
        <taxon>Cissampelideae</taxon>
        <taxon>Stephania</taxon>
    </lineage>
</organism>
<evidence type="ECO:0000313" key="3">
    <source>
        <dbReference type="Proteomes" id="UP001419268"/>
    </source>
</evidence>
<proteinExistence type="predicted"/>
<feature type="compositionally biased region" description="Low complexity" evidence="1">
    <location>
        <begin position="1"/>
        <end position="18"/>
    </location>
</feature>
<comment type="caution">
    <text evidence="2">The sequence shown here is derived from an EMBL/GenBank/DDBJ whole genome shotgun (WGS) entry which is preliminary data.</text>
</comment>
<dbReference type="Proteomes" id="UP001419268">
    <property type="component" value="Unassembled WGS sequence"/>
</dbReference>
<dbReference type="EMBL" id="JBBNAG010000006">
    <property type="protein sequence ID" value="KAK9125801.1"/>
    <property type="molecule type" value="Genomic_DNA"/>
</dbReference>
<evidence type="ECO:0000313" key="2">
    <source>
        <dbReference type="EMBL" id="KAK9125801.1"/>
    </source>
</evidence>
<protein>
    <submittedName>
        <fullName evidence="2">Uncharacterized protein</fullName>
    </submittedName>
</protein>
<sequence>MKTPQKFKPPSSSSHKSPYYISRNPKTPKPKTNQKPSKFLLLQENKEANLFDFDMIEMKSGVDPGQDLCSSHEVCRIHHSYARHHLSDSDFSISIDLCNSFVFNFSVSL</sequence>